<comment type="caution">
    <text evidence="2">The sequence shown here is derived from an EMBL/GenBank/DDBJ whole genome shotgun (WGS) entry which is preliminary data.</text>
</comment>
<reference evidence="2 3" key="1">
    <citation type="submission" date="2020-08" db="EMBL/GenBank/DDBJ databases">
        <title>The genome sequence of Novosphingobium flavum 4Y4.</title>
        <authorList>
            <person name="Liu Y."/>
        </authorList>
    </citation>
    <scope>NUCLEOTIDE SEQUENCE [LARGE SCALE GENOMIC DNA]</scope>
    <source>
        <strain evidence="2 3">4Y4</strain>
    </source>
</reference>
<dbReference type="RefSeq" id="WP_214647899.1">
    <property type="nucleotide sequence ID" value="NZ_JACLAU010000058.1"/>
</dbReference>
<organism evidence="2 3">
    <name type="scientific">Novosphingobium aerophilum</name>
    <dbReference type="NCBI Taxonomy" id="2839843"/>
    <lineage>
        <taxon>Bacteria</taxon>
        <taxon>Pseudomonadati</taxon>
        <taxon>Pseudomonadota</taxon>
        <taxon>Alphaproteobacteria</taxon>
        <taxon>Sphingomonadales</taxon>
        <taxon>Sphingomonadaceae</taxon>
        <taxon>Novosphingobium</taxon>
    </lineage>
</organism>
<feature type="chain" id="PRO_5031524055" evidence="1">
    <location>
        <begin position="20"/>
        <end position="202"/>
    </location>
</feature>
<gene>
    <name evidence="2" type="ORF">H7F49_17995</name>
</gene>
<dbReference type="Proteomes" id="UP000520156">
    <property type="component" value="Unassembled WGS sequence"/>
</dbReference>
<keyword evidence="3" id="KW-1185">Reference proteome</keyword>
<protein>
    <submittedName>
        <fullName evidence="2">Gluconate 2-dehydrogenase subunit 3 family protein</fullName>
    </submittedName>
</protein>
<proteinExistence type="predicted"/>
<dbReference type="InterPro" id="IPR027056">
    <property type="entry name" value="Gluconate_2DH_su3"/>
</dbReference>
<evidence type="ECO:0000313" key="2">
    <source>
        <dbReference type="EMBL" id="MBC2653576.1"/>
    </source>
</evidence>
<keyword evidence="1" id="KW-0732">Signal</keyword>
<evidence type="ECO:0000313" key="3">
    <source>
        <dbReference type="Proteomes" id="UP000520156"/>
    </source>
</evidence>
<name>A0A7X1FAU5_9SPHN</name>
<sequence>MAYMATLLGAAAIPAEAFAAPRGKAKRKVAAKKFFTPSQAALVTALADTFIPETDTPGAVSAGVPAHFDAMMGRWASAETKALVIASLASIDKMALEADKKTFAQLTPARRKELLIPYDKAALKPVPKKDKLAGLAALMGAGASVVDPGYNRIKDLIIGLHYASEAAMTKDIIYEHVPGKYVASLKLTPESRPFSGLGTLVG</sequence>
<dbReference type="Pfam" id="PF13618">
    <property type="entry name" value="Gluconate_2-dh3"/>
    <property type="match status" value="1"/>
</dbReference>
<dbReference type="AlphaFoldDB" id="A0A7X1FAU5"/>
<evidence type="ECO:0000256" key="1">
    <source>
        <dbReference type="SAM" id="SignalP"/>
    </source>
</evidence>
<accession>A0A7X1FAU5</accession>
<dbReference type="EMBL" id="JACLAU010000058">
    <property type="protein sequence ID" value="MBC2653576.1"/>
    <property type="molecule type" value="Genomic_DNA"/>
</dbReference>
<feature type="signal peptide" evidence="1">
    <location>
        <begin position="1"/>
        <end position="19"/>
    </location>
</feature>